<protein>
    <submittedName>
        <fullName evidence="1">Uncharacterized protein</fullName>
    </submittedName>
</protein>
<evidence type="ECO:0000313" key="1">
    <source>
        <dbReference type="EMBL" id="MBB4959262.1"/>
    </source>
</evidence>
<sequence length="134" mass="14302">MTTPIDFAPLAAVAAPLRTMLDGIAARFGEPRISRDEQLDCDMFRPAGTPSESVRWEYNLRVATTPEAIGILLTEVVPELTAEGWHSTDRSSETEVAYQFQRDGANLGVHIARDGTGDVVVGGATACVPTADGN</sequence>
<proteinExistence type="predicted"/>
<keyword evidence="2" id="KW-1185">Reference proteome</keyword>
<dbReference type="RefSeq" id="WP_184535221.1">
    <property type="nucleotide sequence ID" value="NZ_JACHJW010000001.1"/>
</dbReference>
<dbReference type="AlphaFoldDB" id="A0A7W7SS19"/>
<accession>A0A7W7SS19</accession>
<name>A0A7W7SS19_9ACTN</name>
<comment type="caution">
    <text evidence="1">The sequence shown here is derived from an EMBL/GenBank/DDBJ whole genome shotgun (WGS) entry which is preliminary data.</text>
</comment>
<dbReference type="EMBL" id="JACHJW010000001">
    <property type="protein sequence ID" value="MBB4959262.1"/>
    <property type="molecule type" value="Genomic_DNA"/>
</dbReference>
<gene>
    <name evidence="1" type="ORF">FHR38_002995</name>
</gene>
<dbReference type="Proteomes" id="UP000578819">
    <property type="component" value="Unassembled WGS sequence"/>
</dbReference>
<evidence type="ECO:0000313" key="2">
    <source>
        <dbReference type="Proteomes" id="UP000578819"/>
    </source>
</evidence>
<organism evidence="1 2">
    <name type="scientific">Micromonospora polyrhachis</name>
    <dbReference type="NCBI Taxonomy" id="1282883"/>
    <lineage>
        <taxon>Bacteria</taxon>
        <taxon>Bacillati</taxon>
        <taxon>Actinomycetota</taxon>
        <taxon>Actinomycetes</taxon>
        <taxon>Micromonosporales</taxon>
        <taxon>Micromonosporaceae</taxon>
        <taxon>Micromonospora</taxon>
    </lineage>
</organism>
<reference evidence="1 2" key="1">
    <citation type="submission" date="2020-08" db="EMBL/GenBank/DDBJ databases">
        <title>Sequencing the genomes of 1000 actinobacteria strains.</title>
        <authorList>
            <person name="Klenk H.-P."/>
        </authorList>
    </citation>
    <scope>NUCLEOTIDE SEQUENCE [LARGE SCALE GENOMIC DNA]</scope>
    <source>
        <strain evidence="1 2">DSM 45886</strain>
    </source>
</reference>